<protein>
    <submittedName>
        <fullName evidence="1">Uncharacterized protein</fullName>
    </submittedName>
</protein>
<accession>A0A401TRI4</accession>
<proteinExistence type="predicted"/>
<evidence type="ECO:0000313" key="2">
    <source>
        <dbReference type="Proteomes" id="UP000287033"/>
    </source>
</evidence>
<dbReference type="Proteomes" id="UP000287033">
    <property type="component" value="Unassembled WGS sequence"/>
</dbReference>
<dbReference type="AlphaFoldDB" id="A0A401TRI4"/>
<sequence length="30" mass="3514">MAEPLRVPSNLLALFCRYVDKVTVHQLEDR</sequence>
<dbReference type="EMBL" id="BEZZ01155563">
    <property type="protein sequence ID" value="GCC45246.1"/>
    <property type="molecule type" value="Genomic_DNA"/>
</dbReference>
<organism evidence="1 2">
    <name type="scientific">Chiloscyllium punctatum</name>
    <name type="common">Brownbanded bambooshark</name>
    <name type="synonym">Hemiscyllium punctatum</name>
    <dbReference type="NCBI Taxonomy" id="137246"/>
    <lineage>
        <taxon>Eukaryota</taxon>
        <taxon>Metazoa</taxon>
        <taxon>Chordata</taxon>
        <taxon>Craniata</taxon>
        <taxon>Vertebrata</taxon>
        <taxon>Chondrichthyes</taxon>
        <taxon>Elasmobranchii</taxon>
        <taxon>Galeomorphii</taxon>
        <taxon>Galeoidea</taxon>
        <taxon>Orectolobiformes</taxon>
        <taxon>Hemiscylliidae</taxon>
        <taxon>Chiloscyllium</taxon>
    </lineage>
</organism>
<evidence type="ECO:0000313" key="1">
    <source>
        <dbReference type="EMBL" id="GCC45246.1"/>
    </source>
</evidence>
<gene>
    <name evidence="1" type="ORF">chiPu_0029392</name>
</gene>
<name>A0A401TRI4_CHIPU</name>
<reference evidence="1 2" key="1">
    <citation type="journal article" date="2018" name="Nat. Ecol. Evol.">
        <title>Shark genomes provide insights into elasmobranch evolution and the origin of vertebrates.</title>
        <authorList>
            <person name="Hara Y"/>
            <person name="Yamaguchi K"/>
            <person name="Onimaru K"/>
            <person name="Kadota M"/>
            <person name="Koyanagi M"/>
            <person name="Keeley SD"/>
            <person name="Tatsumi K"/>
            <person name="Tanaka K"/>
            <person name="Motone F"/>
            <person name="Kageyama Y"/>
            <person name="Nozu R"/>
            <person name="Adachi N"/>
            <person name="Nishimura O"/>
            <person name="Nakagawa R"/>
            <person name="Tanegashima C"/>
            <person name="Kiyatake I"/>
            <person name="Matsumoto R"/>
            <person name="Murakumo K"/>
            <person name="Nishida K"/>
            <person name="Terakita A"/>
            <person name="Kuratani S"/>
            <person name="Sato K"/>
            <person name="Hyodo S Kuraku.S."/>
        </authorList>
    </citation>
    <scope>NUCLEOTIDE SEQUENCE [LARGE SCALE GENOMIC DNA]</scope>
</reference>
<keyword evidence="2" id="KW-1185">Reference proteome</keyword>
<comment type="caution">
    <text evidence="1">The sequence shown here is derived from an EMBL/GenBank/DDBJ whole genome shotgun (WGS) entry which is preliminary data.</text>
</comment>
<feature type="non-terminal residue" evidence="1">
    <location>
        <position position="30"/>
    </location>
</feature>